<reference evidence="11" key="1">
    <citation type="submission" date="2018-08" db="EMBL/GenBank/DDBJ databases">
        <authorList>
            <person name="Rossello M."/>
        </authorList>
    </citation>
    <scope>NUCLEOTIDE SEQUENCE [LARGE SCALE GENOMIC DNA]</scope>
    <source>
        <strain evidence="11">cv. Chinese Spring</strain>
    </source>
</reference>
<dbReference type="Gramene" id="TraesMAC4B03G02372860.1">
    <property type="protein sequence ID" value="TraesMAC4B03G02372860.1"/>
    <property type="gene ID" value="TraesMAC4B03G02372860"/>
</dbReference>
<gene>
    <name evidence="11" type="primary">LOC123089254</name>
</gene>
<evidence type="ECO:0000256" key="9">
    <source>
        <dbReference type="ARBA" id="ARBA00023136"/>
    </source>
</evidence>
<dbReference type="Gramene" id="TraesCS4B03G0774100.1">
    <property type="protein sequence ID" value="TraesCS4B03G0774100.1.CDS"/>
    <property type="gene ID" value="TraesCS4B03G0774100"/>
</dbReference>
<evidence type="ECO:0000256" key="2">
    <source>
        <dbReference type="ARBA" id="ARBA00007809"/>
    </source>
</evidence>
<dbReference type="Gene3D" id="1.20.1280.290">
    <property type="match status" value="1"/>
</dbReference>
<dbReference type="GO" id="GO:0016020">
    <property type="term" value="C:membrane"/>
    <property type="evidence" value="ECO:0000318"/>
    <property type="project" value="GO_Central"/>
</dbReference>
<feature type="transmembrane region" description="Helical" evidence="10">
    <location>
        <begin position="42"/>
        <end position="65"/>
    </location>
</feature>
<dbReference type="GO" id="GO:0051119">
    <property type="term" value="F:sugar transmembrane transporter activity"/>
    <property type="evidence" value="ECO:0000318"/>
    <property type="project" value="GO_Central"/>
</dbReference>
<dbReference type="Gramene" id="TraesJUL4B03G02393140.1">
    <property type="protein sequence ID" value="TraesJUL4B03G02393140.1"/>
    <property type="gene ID" value="TraesJUL4B03G02393140"/>
</dbReference>
<dbReference type="Gramene" id="TraesSYM4B03G02401160.1">
    <property type="protein sequence ID" value="TraesSYM4B03G02401160.1"/>
    <property type="gene ID" value="TraesSYM4B03G02401160"/>
</dbReference>
<evidence type="ECO:0000313" key="11">
    <source>
        <dbReference type="EnsemblPlants" id="TraesCS4B02G294500.1"/>
    </source>
</evidence>
<evidence type="ECO:0000256" key="1">
    <source>
        <dbReference type="ARBA" id="ARBA00004651"/>
    </source>
</evidence>
<dbReference type="Gramene" id="TraesCAD_scaffold_004290_01G000300.1">
    <property type="protein sequence ID" value="TraesCAD_scaffold_004290_01G000300.1"/>
    <property type="gene ID" value="TraesCAD_scaffold_004290_01G000300"/>
</dbReference>
<dbReference type="RefSeq" id="XP_044366910.1">
    <property type="nucleotide sequence ID" value="XM_044510975.1"/>
</dbReference>
<keyword evidence="5 10" id="KW-0762">Sugar transport</keyword>
<dbReference type="Gramene" id="TraesLAC4B03G02327020.1">
    <property type="protein sequence ID" value="TraesLAC4B03G02327020.1"/>
    <property type="gene ID" value="TraesLAC4B03G02327020"/>
</dbReference>
<keyword evidence="12" id="KW-1185">Reference proteome</keyword>
<protein>
    <recommendedName>
        <fullName evidence="10">Bidirectional sugar transporter SWEET</fullName>
    </recommendedName>
</protein>
<name>A0A3B6IXS3_WHEAT</name>
<dbReference type="InterPro" id="IPR047664">
    <property type="entry name" value="SWEET"/>
</dbReference>
<dbReference type="Gramene" id="TraesJAG4B03G02372040.1">
    <property type="protein sequence ID" value="TraesJAG4B03G02372040.1"/>
    <property type="gene ID" value="TraesJAG4B03G02372040"/>
</dbReference>
<dbReference type="GeneID" id="123089254"/>
<sequence>MASFGVSALDANAAGAAAAPASALTVGDQVAFGKPAASSTALTAVGIVGNITAVLVLAIPYFIFVKPVRKAKSVGAWKPYGFVMMLTNCMFWILFALPAFKHSLLVLGVNAAGVVIQGVYIAVYLWYAPAPSRRTTVKLLLGVLAICTVLAVLVIWFVMVKKVWSIRFMGVIASSFTTLMFVVGLVADMMELEEGRAGQIVFQLVVNMMNAAIWTSFGFLSAPANAFVVVPNVLGVACTAVDMAARLIYSKLTTSPAARAA</sequence>
<dbReference type="Gramene" id="TraesWEE_scaffold_001150_01G000100.1">
    <property type="protein sequence ID" value="TraesWEE_scaffold_001150_01G000100.1"/>
    <property type="gene ID" value="TraesWEE_scaffold_001150_01G000100"/>
</dbReference>
<keyword evidence="6 10" id="KW-0812">Transmembrane</keyword>
<evidence type="ECO:0000256" key="7">
    <source>
        <dbReference type="ARBA" id="ARBA00022737"/>
    </source>
</evidence>
<dbReference type="AlphaFoldDB" id="A0A3B6IXS3"/>
<dbReference type="Gramene" id="TraesRN4B0100803800.1">
    <property type="protein sequence ID" value="TraesRN4B0100803800.1"/>
    <property type="gene ID" value="TraesRN4B0100803800"/>
</dbReference>
<dbReference type="Pfam" id="PF03083">
    <property type="entry name" value="MtN3_slv"/>
    <property type="match status" value="2"/>
</dbReference>
<organism evidence="11">
    <name type="scientific">Triticum aestivum</name>
    <name type="common">Wheat</name>
    <dbReference type="NCBI Taxonomy" id="4565"/>
    <lineage>
        <taxon>Eukaryota</taxon>
        <taxon>Viridiplantae</taxon>
        <taxon>Streptophyta</taxon>
        <taxon>Embryophyta</taxon>
        <taxon>Tracheophyta</taxon>
        <taxon>Spermatophyta</taxon>
        <taxon>Magnoliopsida</taxon>
        <taxon>Liliopsida</taxon>
        <taxon>Poales</taxon>
        <taxon>Poaceae</taxon>
        <taxon>BOP clade</taxon>
        <taxon>Pooideae</taxon>
        <taxon>Triticodae</taxon>
        <taxon>Triticeae</taxon>
        <taxon>Triticinae</taxon>
        <taxon>Triticum</taxon>
    </lineage>
</organism>
<dbReference type="GO" id="GO:0008643">
    <property type="term" value="P:carbohydrate transport"/>
    <property type="evidence" value="ECO:0000318"/>
    <property type="project" value="GO_Central"/>
</dbReference>
<dbReference type="Gramene" id="TraesROB_scaffold_005120_01G000100.1">
    <property type="protein sequence ID" value="TraesROB_scaffold_005120_01G000100.1"/>
    <property type="gene ID" value="TraesROB_scaffold_005120_01G000100"/>
</dbReference>
<feature type="transmembrane region" description="Helical" evidence="10">
    <location>
        <begin position="226"/>
        <end position="249"/>
    </location>
</feature>
<dbReference type="EnsemblPlants" id="TraesCS4B02G294500.1">
    <property type="protein sequence ID" value="TraesCS4B02G294500.1"/>
    <property type="gene ID" value="TraesCS4B02G294500"/>
</dbReference>
<dbReference type="Gramene" id="TraesCS4B02G294500.1">
    <property type="protein sequence ID" value="TraesCS4B02G294500.1"/>
    <property type="gene ID" value="TraesCS4B02G294500"/>
</dbReference>
<dbReference type="SMR" id="A0A3B6IXS3"/>
<evidence type="ECO:0000256" key="8">
    <source>
        <dbReference type="ARBA" id="ARBA00022989"/>
    </source>
</evidence>
<dbReference type="Gramene" id="TraesCLE_scaffold_019544_01G000100.1">
    <property type="protein sequence ID" value="TraesCLE_scaffold_019544_01G000100.1"/>
    <property type="gene ID" value="TraesCLE_scaffold_019544_01G000100"/>
</dbReference>
<dbReference type="Gramene" id="TraesSTA4B03G02368590.1">
    <property type="protein sequence ID" value="TraesSTA4B03G02368590.1"/>
    <property type="gene ID" value="TraesSTA4B03G02368590"/>
</dbReference>
<feature type="transmembrane region" description="Helical" evidence="10">
    <location>
        <begin position="139"/>
        <end position="158"/>
    </location>
</feature>
<comment type="similarity">
    <text evidence="2 10">Belongs to the SWEET sugar transporter family.</text>
</comment>
<dbReference type="InterPro" id="IPR004316">
    <property type="entry name" value="SWEET_rpt"/>
</dbReference>
<keyword evidence="7" id="KW-0677">Repeat</keyword>
<accession>A0A3B6IXS3</accession>
<evidence type="ECO:0000313" key="12">
    <source>
        <dbReference type="Proteomes" id="UP000019116"/>
    </source>
</evidence>
<feature type="transmembrane region" description="Helical" evidence="10">
    <location>
        <begin position="77"/>
        <end position="97"/>
    </location>
</feature>
<evidence type="ECO:0000256" key="10">
    <source>
        <dbReference type="RuleBase" id="RU910715"/>
    </source>
</evidence>
<dbReference type="PANTHER" id="PTHR10791">
    <property type="entry name" value="RAG1-ACTIVATING PROTEIN 1"/>
    <property type="match status" value="1"/>
</dbReference>
<keyword evidence="8 10" id="KW-1133">Transmembrane helix</keyword>
<dbReference type="PANTHER" id="PTHR10791:SF50">
    <property type="entry name" value="BIDIRECTIONAL SUGAR TRANSPORTER SWEET15"/>
    <property type="match status" value="1"/>
</dbReference>
<dbReference type="Gramene" id="TraesKAR4B01G0390020.1">
    <property type="protein sequence ID" value="cds.TraesKAR4B01G0390020.1"/>
    <property type="gene ID" value="TraesKAR4B01G0390020"/>
</dbReference>
<keyword evidence="9 10" id="KW-0472">Membrane</keyword>
<proteinExistence type="inferred from homology"/>
<feature type="transmembrane region" description="Helical" evidence="10">
    <location>
        <begin position="200"/>
        <end position="220"/>
    </location>
</feature>
<dbReference type="Proteomes" id="UP000019116">
    <property type="component" value="Chromosome 4B"/>
</dbReference>
<dbReference type="GO" id="GO:0005886">
    <property type="term" value="C:plasma membrane"/>
    <property type="evidence" value="ECO:0007669"/>
    <property type="project" value="UniProtKB-SubCell"/>
</dbReference>
<evidence type="ECO:0000256" key="4">
    <source>
        <dbReference type="ARBA" id="ARBA00022475"/>
    </source>
</evidence>
<feature type="transmembrane region" description="Helical" evidence="10">
    <location>
        <begin position="103"/>
        <end position="127"/>
    </location>
</feature>
<evidence type="ECO:0000256" key="5">
    <source>
        <dbReference type="ARBA" id="ARBA00022597"/>
    </source>
</evidence>
<evidence type="ECO:0000256" key="6">
    <source>
        <dbReference type="ARBA" id="ARBA00022692"/>
    </source>
</evidence>
<dbReference type="Gramene" id="TraesARI4B03G02411070.1">
    <property type="protein sequence ID" value="TraesARI4B03G02411070.1"/>
    <property type="gene ID" value="TraesARI4B03G02411070"/>
</dbReference>
<dbReference type="STRING" id="4565.A0A3B6IXS3"/>
<keyword evidence="3 10" id="KW-0813">Transport</keyword>
<reference evidence="11" key="2">
    <citation type="submission" date="2018-10" db="UniProtKB">
        <authorList>
            <consortium name="EnsemblPlants"/>
        </authorList>
    </citation>
    <scope>IDENTIFICATION</scope>
</reference>
<dbReference type="Gramene" id="TraesLDM4B03G02374950.1">
    <property type="protein sequence ID" value="TraesLDM4B03G02374950.1"/>
    <property type="gene ID" value="TraesLDM4B03G02374950"/>
</dbReference>
<evidence type="ECO:0000256" key="3">
    <source>
        <dbReference type="ARBA" id="ARBA00022448"/>
    </source>
</evidence>
<keyword evidence="4" id="KW-1003">Cell membrane</keyword>
<dbReference type="Gramene" id="TraesNOR4B03G02391810.1">
    <property type="protein sequence ID" value="TraesNOR4B03G02391810.1"/>
    <property type="gene ID" value="TraesNOR4B03G02391810"/>
</dbReference>
<comment type="subcellular location">
    <subcellularLocation>
        <location evidence="1 10">Cell membrane</location>
        <topology evidence="1 10">Multi-pass membrane protein</topology>
    </subcellularLocation>
</comment>
<feature type="transmembrane region" description="Helical" evidence="10">
    <location>
        <begin position="164"/>
        <end position="188"/>
    </location>
</feature>
<comment type="function">
    <text evidence="10">Mediates both low-affinity uptake and efflux of sugar across the membrane.</text>
</comment>